<evidence type="ECO:0000259" key="12">
    <source>
        <dbReference type="Pfam" id="PF03648"/>
    </source>
</evidence>
<keyword evidence="7 11" id="KW-0624">Polysaccharide degradation</keyword>
<evidence type="ECO:0000256" key="9">
    <source>
        <dbReference type="PIRNR" id="PIRNR029900"/>
    </source>
</evidence>
<keyword evidence="3 9" id="KW-0858">Xylan degradation</keyword>
<dbReference type="EC" id="3.2.1.139" evidence="2 9"/>
<feature type="chain" id="PRO_5042670403" description="Alpha-glucuronidase" evidence="9 11">
    <location>
        <begin position="17"/>
        <end position="849"/>
    </location>
</feature>
<dbReference type="PIRSF" id="PIRSF029900">
    <property type="entry name" value="Alpha-glucuronds"/>
    <property type="match status" value="1"/>
</dbReference>
<dbReference type="SUPFAM" id="SSF55545">
    <property type="entry name" value="beta-N-acetylhexosaminidase-like domain"/>
    <property type="match status" value="1"/>
</dbReference>
<dbReference type="SUPFAM" id="SSF51445">
    <property type="entry name" value="(Trans)glycosidases"/>
    <property type="match status" value="1"/>
</dbReference>
<keyword evidence="9 11" id="KW-0732">Signal</keyword>
<keyword evidence="4 9" id="KW-0378">Hydrolase</keyword>
<dbReference type="GO" id="GO:0045493">
    <property type="term" value="P:xylan catabolic process"/>
    <property type="evidence" value="ECO:0007669"/>
    <property type="project" value="UniProtKB-KW"/>
</dbReference>
<dbReference type="Pfam" id="PF07477">
    <property type="entry name" value="Glyco_hydro_67C"/>
    <property type="match status" value="1"/>
</dbReference>
<dbReference type="InterPro" id="IPR005154">
    <property type="entry name" value="Glyco_hydro_67_aGlcAse_N"/>
</dbReference>
<comment type="subcellular location">
    <subcellularLocation>
        <location evidence="9 11">Secreted</location>
    </subcellularLocation>
</comment>
<feature type="active site" description="Proton acceptor" evidence="10">
    <location>
        <position position="408"/>
    </location>
</feature>
<evidence type="ECO:0000256" key="3">
    <source>
        <dbReference type="ARBA" id="ARBA00022651"/>
    </source>
</evidence>
<dbReference type="InterPro" id="IPR037054">
    <property type="entry name" value="A-glucoronidase_C_sf"/>
</dbReference>
<evidence type="ECO:0000259" key="14">
    <source>
        <dbReference type="Pfam" id="PF07488"/>
    </source>
</evidence>
<evidence type="ECO:0000256" key="11">
    <source>
        <dbReference type="RuleBase" id="RU361198"/>
    </source>
</evidence>
<evidence type="ECO:0000259" key="13">
    <source>
        <dbReference type="Pfam" id="PF07477"/>
    </source>
</evidence>
<accession>A0AAN7W2S2</accession>
<feature type="signal peptide" evidence="9 11">
    <location>
        <begin position="1"/>
        <end position="16"/>
    </location>
</feature>
<name>A0AAN7W2S2_9PEZI</name>
<keyword evidence="9" id="KW-0964">Secreted</keyword>
<dbReference type="InterPro" id="IPR011100">
    <property type="entry name" value="Glyco_hydro_67_cat"/>
</dbReference>
<evidence type="ECO:0000256" key="8">
    <source>
        <dbReference type="ARBA" id="ARBA00048838"/>
    </source>
</evidence>
<evidence type="ECO:0000256" key="10">
    <source>
        <dbReference type="PIRSR" id="PIRSR029900-1"/>
    </source>
</evidence>
<organism evidence="15 16">
    <name type="scientific">Elasticomyces elasticus</name>
    <dbReference type="NCBI Taxonomy" id="574655"/>
    <lineage>
        <taxon>Eukaryota</taxon>
        <taxon>Fungi</taxon>
        <taxon>Dikarya</taxon>
        <taxon>Ascomycota</taxon>
        <taxon>Pezizomycotina</taxon>
        <taxon>Dothideomycetes</taxon>
        <taxon>Dothideomycetidae</taxon>
        <taxon>Mycosphaerellales</taxon>
        <taxon>Teratosphaeriaceae</taxon>
        <taxon>Elasticomyces</taxon>
    </lineage>
</organism>
<dbReference type="AlphaFoldDB" id="A0AAN7W2S2"/>
<dbReference type="InterPro" id="IPR011099">
    <property type="entry name" value="Glyco_hydro_67_C"/>
</dbReference>
<dbReference type="Pfam" id="PF07488">
    <property type="entry name" value="Glyco_hydro_67M"/>
    <property type="match status" value="1"/>
</dbReference>
<feature type="active site" description="Proton acceptor" evidence="10">
    <location>
        <position position="380"/>
    </location>
</feature>
<comment type="caution">
    <text evidence="15">The sequence shown here is derived from an EMBL/GenBank/DDBJ whole genome shotgun (WGS) entry which is preliminary data.</text>
</comment>
<dbReference type="Gene3D" id="3.20.20.80">
    <property type="entry name" value="Glycosidases"/>
    <property type="match status" value="1"/>
</dbReference>
<evidence type="ECO:0000256" key="6">
    <source>
        <dbReference type="ARBA" id="ARBA00023295"/>
    </source>
</evidence>
<keyword evidence="5 11" id="KW-0119">Carbohydrate metabolism</keyword>
<dbReference type="PANTHER" id="PTHR39207">
    <property type="entry name" value="ALPHA-GLUCURONIDASE A"/>
    <property type="match status" value="1"/>
</dbReference>
<evidence type="ECO:0000256" key="5">
    <source>
        <dbReference type="ARBA" id="ARBA00023277"/>
    </source>
</evidence>
<dbReference type="InterPro" id="IPR029018">
    <property type="entry name" value="Hex-like_dom2"/>
</dbReference>
<evidence type="ECO:0000313" key="16">
    <source>
        <dbReference type="Proteomes" id="UP001310594"/>
    </source>
</evidence>
<evidence type="ECO:0000256" key="4">
    <source>
        <dbReference type="ARBA" id="ARBA00022801"/>
    </source>
</evidence>
<dbReference type="GO" id="GO:0046559">
    <property type="term" value="F:alpha-glucuronidase activity"/>
    <property type="evidence" value="ECO:0007669"/>
    <property type="project" value="UniProtKB-EC"/>
</dbReference>
<gene>
    <name evidence="11" type="primary">aguA</name>
    <name evidence="15" type="ORF">LTR97_008918</name>
</gene>
<dbReference type="GO" id="GO:0005576">
    <property type="term" value="C:extracellular region"/>
    <property type="evidence" value="ECO:0007669"/>
    <property type="project" value="UniProtKB-SubCell"/>
</dbReference>
<dbReference type="Pfam" id="PF03648">
    <property type="entry name" value="Glyco_hydro_67N"/>
    <property type="match status" value="1"/>
</dbReference>
<dbReference type="Gene3D" id="3.30.379.10">
    <property type="entry name" value="Chitobiase/beta-hexosaminidase domain 2-like"/>
    <property type="match status" value="1"/>
</dbReference>
<evidence type="ECO:0000256" key="1">
    <source>
        <dbReference type="ARBA" id="ARBA00008833"/>
    </source>
</evidence>
<feature type="domain" description="Glycosyl hydrolase family 67 catalytic" evidence="14">
    <location>
        <begin position="145"/>
        <end position="468"/>
    </location>
</feature>
<feature type="domain" description="Glycosyl hydrolase family 67 C-terminal" evidence="13">
    <location>
        <begin position="470"/>
        <end position="692"/>
    </location>
</feature>
<dbReference type="Gene3D" id="3.90.1330.10">
    <property type="entry name" value="Alpha-glucuronidase, C-terminal domain"/>
    <property type="match status" value="1"/>
</dbReference>
<dbReference type="Proteomes" id="UP001310594">
    <property type="component" value="Unassembled WGS sequence"/>
</dbReference>
<evidence type="ECO:0000256" key="7">
    <source>
        <dbReference type="ARBA" id="ARBA00023326"/>
    </source>
</evidence>
<reference evidence="15" key="1">
    <citation type="submission" date="2023-08" db="EMBL/GenBank/DDBJ databases">
        <title>Black Yeasts Isolated from many extreme environments.</title>
        <authorList>
            <person name="Coleine C."/>
            <person name="Stajich J.E."/>
            <person name="Selbmann L."/>
        </authorList>
    </citation>
    <scope>NUCLEOTIDE SEQUENCE</scope>
    <source>
        <strain evidence="15">CCFEE 5810</strain>
    </source>
</reference>
<dbReference type="CDD" id="cd02795">
    <property type="entry name" value="CBM6-CBM35-CBM36_like"/>
    <property type="match status" value="1"/>
</dbReference>
<proteinExistence type="inferred from homology"/>
<feature type="domain" description="Alpha glucuronidase N-terminal" evidence="12">
    <location>
        <begin position="22"/>
        <end position="138"/>
    </location>
</feature>
<dbReference type="EMBL" id="JAVRQU010000014">
    <property type="protein sequence ID" value="KAK5695412.1"/>
    <property type="molecule type" value="Genomic_DNA"/>
</dbReference>
<evidence type="ECO:0000256" key="2">
    <source>
        <dbReference type="ARBA" id="ARBA00012271"/>
    </source>
</evidence>
<dbReference type="PANTHER" id="PTHR39207:SF1">
    <property type="entry name" value="ALPHA-GLUCURONIDASE A"/>
    <property type="match status" value="1"/>
</dbReference>
<comment type="catalytic activity">
    <reaction evidence="8 9 11">
        <text>an alpha-D-glucuronoside + H2O = D-glucuronate + an alcohol</text>
        <dbReference type="Rhea" id="RHEA:20005"/>
        <dbReference type="ChEBI" id="CHEBI:15377"/>
        <dbReference type="ChEBI" id="CHEBI:30879"/>
        <dbReference type="ChEBI" id="CHEBI:58720"/>
        <dbReference type="ChEBI" id="CHEBI:58899"/>
        <dbReference type="EC" id="3.2.1.139"/>
    </reaction>
</comment>
<keyword evidence="6 9" id="KW-0326">Glycosidase</keyword>
<sequence length="849" mass="93278">MLRLLALSLCASFATAENGLSAWLRYAPLQGGQHFHSSVPSHIVALNSSTASPVYIAGQELQQGLKSILGKQCNVHHSHYGGGSNVIVGTLDEYTKAYGALSSTPDLLDDGYLLNTIGNTVRIIGKNERGALYGAFAYLSKVAQGNFTKVAEVSNPSAPIRWTNEWDNLDGSIERGFAGNSNWFYNGSIVSNLTRTAEYARLLASIGINAVVVNNVNANASLLTPTNIEGLGRIADVMRPYGVQVGISLYFSSPTAGVRGQANLTTFDPLDESVVQWWSNVTDQIYEQVPDMAGYLVKANSEGQPGPLTYNRTLAEGANLFAKALQPHGGIVMFRAFVYNPLNETVWTADRANAQIEFFKPLDGEFDDNVVIQIKYGPIDFQVREPVSPLFANIPKSAVAVELQVTQEYLGQQCHLVYLGPLWKEILDYDLRVDNETSLVRNIISGERFNHSLGGYAGVSNVGTNETWIGSHMAMSNLYAYGRLAWDPTLDAQAVLQDWIRLTFNTNPSVIDTMTQISMESWPAYENYSGNLGVQTLTDILYTHFGPNPQTQDNTIWGQWTRADQKTIGMDRTVANGTGFAGNYPPEIAEMFENIATTPDNLLLWFHHVNYTQLLKSGQTVIQDFYDQHYAGAGTAQTFTTLWETLQGKIDDERYYDQLFRQVFQAGHSLVWRDAISNFYYNLSGIPDEAKRVGNHPYRIEAESMELDGYKPYSVIPFEAASNFTAIVVSSNTTAGTAQSTITCSSGTYDVAVNYYDQYGGASHFVVSLGNETIGEWTSNLKPWIGNNEGPRVLGHTPSIYIDGHSAMRITFSNVTVTKGDVLKIVGTPNGNDIAGLDYVSILPLGVVD</sequence>
<protein>
    <recommendedName>
        <fullName evidence="2 9">Alpha-glucuronidase</fullName>
        <ecNumber evidence="2 9">3.2.1.139</ecNumber>
    </recommendedName>
</protein>
<dbReference type="InterPro" id="IPR011395">
    <property type="entry name" value="Glyco_hydro_67_aGlcAse"/>
</dbReference>
<comment type="similarity">
    <text evidence="1 9 11">Belongs to the glycosyl hydrolase 67 family.</text>
</comment>
<dbReference type="InterPro" id="IPR017853">
    <property type="entry name" value="GH"/>
</dbReference>
<evidence type="ECO:0000313" key="15">
    <source>
        <dbReference type="EMBL" id="KAK5695412.1"/>
    </source>
</evidence>
<comment type="function">
    <text evidence="11">Alpha-glucuronidase involved in the hydrolysis of xylan, a major structural heterogeneous polysaccharide found in plant biomass representing the second most abundant polysaccharide in the biosphere, after cellulose. Releases 4-O-methylglucuronic acid from xylan.</text>
</comment>
<feature type="active site" description="Proton donor" evidence="10">
    <location>
        <position position="302"/>
    </location>
</feature>